<keyword evidence="4 6" id="KW-1133">Transmembrane helix</keyword>
<feature type="transmembrane region" description="Helical" evidence="6">
    <location>
        <begin position="195"/>
        <end position="218"/>
    </location>
</feature>
<protein>
    <submittedName>
        <fullName evidence="8">ABC transporter permease VraE</fullName>
    </submittedName>
</protein>
<evidence type="ECO:0000256" key="1">
    <source>
        <dbReference type="ARBA" id="ARBA00004651"/>
    </source>
</evidence>
<keyword evidence="3 6" id="KW-0812">Transmembrane</keyword>
<dbReference type="InterPro" id="IPR052536">
    <property type="entry name" value="ABC-4_Integral_Memb_Prot"/>
</dbReference>
<feature type="transmembrane region" description="Helical" evidence="6">
    <location>
        <begin position="153"/>
        <end position="174"/>
    </location>
</feature>
<keyword evidence="2 6" id="KW-1003">Cell membrane</keyword>
<dbReference type="GO" id="GO:0055085">
    <property type="term" value="P:transmembrane transport"/>
    <property type="evidence" value="ECO:0007669"/>
    <property type="project" value="UniProtKB-UniRule"/>
</dbReference>
<feature type="transmembrane region" description="Helical" evidence="6">
    <location>
        <begin position="563"/>
        <end position="585"/>
    </location>
</feature>
<dbReference type="PANTHER" id="PTHR46795">
    <property type="entry name" value="ABC TRANSPORTER PERMEASE-RELATED-RELATED"/>
    <property type="match status" value="1"/>
</dbReference>
<dbReference type="PIRSF" id="PIRSF018968">
    <property type="entry name" value="ABC_permease_BceB"/>
    <property type="match status" value="1"/>
</dbReference>
<organism evidence="8">
    <name type="scientific">Staphylococcus haemolyticus</name>
    <dbReference type="NCBI Taxonomy" id="1283"/>
    <lineage>
        <taxon>Bacteria</taxon>
        <taxon>Bacillati</taxon>
        <taxon>Bacillota</taxon>
        <taxon>Bacilli</taxon>
        <taxon>Bacillales</taxon>
        <taxon>Staphylococcaceae</taxon>
        <taxon>Staphylococcus</taxon>
    </lineage>
</organism>
<feature type="transmembrane region" description="Helical" evidence="6">
    <location>
        <begin position="18"/>
        <end position="36"/>
    </location>
</feature>
<evidence type="ECO:0000259" key="7">
    <source>
        <dbReference type="Pfam" id="PF02687"/>
    </source>
</evidence>
<reference evidence="8" key="2">
    <citation type="journal article" date="2014" name="PLoS ONE">
        <title>Characterization of the staphylococcal cassette chromosome composite island of Staphylococcus haemolyticus SH32, a methicillin-resistant clinical isolate from China.</title>
        <authorList>
            <person name="Yu D."/>
            <person name="Pi B."/>
            <person name="Chen Y."/>
            <person name="Wang Y."/>
            <person name="Ruan Z."/>
            <person name="Otto M."/>
            <person name="Yu Y."/>
        </authorList>
    </citation>
    <scope>NUCLEOTIDE SEQUENCE</scope>
    <source>
        <strain evidence="8">SH32</strain>
    </source>
</reference>
<evidence type="ECO:0000313" key="8">
    <source>
        <dbReference type="EMBL" id="AHX99741.1"/>
    </source>
</evidence>
<dbReference type="EMBL" id="KF006347">
    <property type="protein sequence ID" value="AHX99741.1"/>
    <property type="molecule type" value="Genomic_DNA"/>
</dbReference>
<keyword evidence="6" id="KW-0813">Transport</keyword>
<dbReference type="GO" id="GO:0005886">
    <property type="term" value="C:plasma membrane"/>
    <property type="evidence" value="ECO:0007669"/>
    <property type="project" value="UniProtKB-SubCell"/>
</dbReference>
<feature type="domain" description="ABC3 transporter permease C-terminal" evidence="7">
    <location>
        <begin position="61"/>
        <end position="171"/>
    </location>
</feature>
<dbReference type="PANTHER" id="PTHR46795:SF3">
    <property type="entry name" value="ABC TRANSPORTER PERMEASE"/>
    <property type="match status" value="1"/>
</dbReference>
<reference evidence="8" key="1">
    <citation type="submission" date="2013-03" db="EMBL/GenBank/DDBJ databases">
        <authorList>
            <person name="Borui P."/>
            <person name="Yunsong Y."/>
        </authorList>
    </citation>
    <scope>NUCLEOTIDE SEQUENCE</scope>
    <source>
        <strain evidence="8">SH32</strain>
    </source>
</reference>
<feature type="transmembrane region" description="Helical" evidence="6">
    <location>
        <begin position="597"/>
        <end position="617"/>
    </location>
</feature>
<keyword evidence="5 6" id="KW-0472">Membrane</keyword>
<accession>A0A023UGD3</accession>
<comment type="similarity">
    <text evidence="6">Belongs to the ABC-4 integral membrane protein family.</text>
</comment>
<proteinExistence type="inferred from homology"/>
<feature type="transmembrane region" description="Helical" evidence="6">
    <location>
        <begin position="230"/>
        <end position="251"/>
    </location>
</feature>
<gene>
    <name evidence="8" type="ORF">SHP0031</name>
</gene>
<evidence type="ECO:0000256" key="3">
    <source>
        <dbReference type="ARBA" id="ARBA00022692"/>
    </source>
</evidence>
<name>A0A023UGD3_STAHA</name>
<evidence type="ECO:0000256" key="4">
    <source>
        <dbReference type="ARBA" id="ARBA00022989"/>
    </source>
</evidence>
<comment type="subcellular location">
    <subcellularLocation>
        <location evidence="1 6">Cell membrane</location>
        <topology evidence="1 6">Multi-pass membrane protein</topology>
    </subcellularLocation>
</comment>
<feature type="transmembrane region" description="Helical" evidence="6">
    <location>
        <begin position="109"/>
        <end position="133"/>
    </location>
</feature>
<evidence type="ECO:0000256" key="5">
    <source>
        <dbReference type="ARBA" id="ARBA00023136"/>
    </source>
</evidence>
<feature type="transmembrane region" description="Helical" evidence="6">
    <location>
        <begin position="507"/>
        <end position="529"/>
    </location>
</feature>
<dbReference type="RefSeq" id="WP_033079920.1">
    <property type="nucleotide sequence ID" value="NZ_CP065356.1"/>
</dbReference>
<dbReference type="InterPro" id="IPR027022">
    <property type="entry name" value="ABC_permease_BceB-typ"/>
</dbReference>
<feature type="transmembrane region" description="Helical" evidence="6">
    <location>
        <begin position="289"/>
        <end position="311"/>
    </location>
</feature>
<feature type="transmembrane region" description="Helical" evidence="6">
    <location>
        <begin position="56"/>
        <end position="75"/>
    </location>
</feature>
<dbReference type="InterPro" id="IPR003838">
    <property type="entry name" value="ABC3_permease_C"/>
</dbReference>
<evidence type="ECO:0000256" key="6">
    <source>
        <dbReference type="PIRNR" id="PIRNR018968"/>
    </source>
</evidence>
<dbReference type="Pfam" id="PF02687">
    <property type="entry name" value="FtsX"/>
    <property type="match status" value="1"/>
</dbReference>
<dbReference type="AlphaFoldDB" id="A0A023UGD3"/>
<evidence type="ECO:0000256" key="2">
    <source>
        <dbReference type="ARBA" id="ARBA00022475"/>
    </source>
</evidence>
<sequence>MTFNQITLKNLKSNFKNYALYLFSLIFSIILYFSFVTLQYTHSINNGGSPKVIQEGAKVGAVFLFITIIIFLMYANQLFIKRRTREFALFQLIGLTRQNILRMLAIEQLTFFVITGIIGILIGIVGSEILLNILVKMMHLKVGVSIGFEFPALIQTIVMLVLAFILIMFQNFLFLKRRTILSMMKDSTKSEATKAKITVPELIAGILGIIMIIFGYYISTEMFGKFEVLTMVLVTPFLILFLTVVGAYLFFRSSVSIIFKSLKKSKHGRISITDVVFTSSIMHRMKKNAMSLTIIAVISAVTVTILCFGAISKANTDYMIQVSSPQDVNFSKTESAQKYEKLLKQNHIQYDTKTFEGSNTKLFKNDALKSKTNEGMQNTGIVVMPDKNNKGNHATITNLQGPLSGIVSVHTNKDMTLQGQQKMTLNVNKKDDNEVIPSTVSIGGPVLKVSPDNFNKLKMKDQLMHHYGFNIKDHKDLSKAETLAQKVSPNVELKNDTKKMLDESNGILIFVTSFLGLAFLIAAGCIIYIKQMDETEDEINNYRILRRIGFTHTDMTKGLALKILFNFGLPLIIALLHALFAAMVFMKLMGEYSPIPIIIVMIVYSLVYLIFAAISFIHANRIVKHSI</sequence>